<evidence type="ECO:0000256" key="9">
    <source>
        <dbReference type="SAM" id="Phobius"/>
    </source>
</evidence>
<keyword evidence="8" id="KW-0844">Vision</keyword>
<evidence type="ECO:0000256" key="7">
    <source>
        <dbReference type="ARBA" id="ARBA00023224"/>
    </source>
</evidence>
<evidence type="ECO:0000256" key="5">
    <source>
        <dbReference type="ARBA" id="ARBA00023136"/>
    </source>
</evidence>
<feature type="transmembrane region" description="Helical" evidence="9">
    <location>
        <begin position="151"/>
        <end position="172"/>
    </location>
</feature>
<evidence type="ECO:0000256" key="4">
    <source>
        <dbReference type="ARBA" id="ARBA00023040"/>
    </source>
</evidence>
<comment type="caution">
    <text evidence="11">The sequence shown here is derived from an EMBL/GenBank/DDBJ whole genome shotgun (WGS) entry which is preliminary data.</text>
</comment>
<feature type="transmembrane region" description="Helical" evidence="9">
    <location>
        <begin position="302"/>
        <end position="323"/>
    </location>
</feature>
<dbReference type="GO" id="GO:0007601">
    <property type="term" value="P:visual perception"/>
    <property type="evidence" value="ECO:0007669"/>
    <property type="project" value="UniProtKB-KW"/>
</dbReference>
<evidence type="ECO:0000313" key="12">
    <source>
        <dbReference type="Proteomes" id="UP000192578"/>
    </source>
</evidence>
<dbReference type="EMBL" id="MTYJ01000243">
    <property type="protein sequence ID" value="OWA51908.1"/>
    <property type="molecule type" value="Genomic_DNA"/>
</dbReference>
<evidence type="ECO:0000256" key="1">
    <source>
        <dbReference type="ARBA" id="ARBA00004141"/>
    </source>
</evidence>
<feature type="transmembrane region" description="Helical" evidence="9">
    <location>
        <begin position="192"/>
        <end position="217"/>
    </location>
</feature>
<dbReference type="SUPFAM" id="SSF81321">
    <property type="entry name" value="Family A G protein-coupled receptor-like"/>
    <property type="match status" value="1"/>
</dbReference>
<dbReference type="AlphaFoldDB" id="A0A9X6NFR3"/>
<comment type="subcellular location">
    <subcellularLocation>
        <location evidence="1">Membrane</location>
        <topology evidence="1">Multi-pass membrane protein</topology>
    </subcellularLocation>
</comment>
<sequence length="333" mass="36896">MNHNFSTKATMSFMFINSSSNSTKISYFLSNSTVSTAAWTFSSGLFVCIAAAGFVLNLLSLVTFTRDRTPFNIIVIQLLTINLVSSVTQWGLNAVIILYPGGVEGRMCDLYLFSNTIFSGMIRNTHGLMAVNRVWAVLHPFSYRRLHTSRLALGICLGLCVYVFLTMFPYFLLDALKYREAKGCALNVAAQVAYTVAGPLVLSSLPMAVVWVAFVVVTAKRIACRRHGNGIRDMRPSRTNIVSANVHTIPPAHSENGRLRKRQWRSTLLLAILTISITVCYGPRTVFLVLKLFWPSTASTSFFQVANMLFACQIVLDPILLTLTMGKLPAVRC</sequence>
<proteinExistence type="predicted"/>
<dbReference type="PANTHER" id="PTHR24240">
    <property type="entry name" value="OPSIN"/>
    <property type="match status" value="1"/>
</dbReference>
<accession>A0A9X6NFR3</accession>
<dbReference type="Gene3D" id="1.20.1070.10">
    <property type="entry name" value="Rhodopsin 7-helix transmembrane proteins"/>
    <property type="match status" value="1"/>
</dbReference>
<dbReference type="GO" id="GO:0004930">
    <property type="term" value="F:G protein-coupled receptor activity"/>
    <property type="evidence" value="ECO:0007669"/>
    <property type="project" value="UniProtKB-KW"/>
</dbReference>
<dbReference type="Pfam" id="PF00001">
    <property type="entry name" value="7tm_1"/>
    <property type="match status" value="1"/>
</dbReference>
<keyword evidence="3 9" id="KW-1133">Transmembrane helix</keyword>
<gene>
    <name evidence="11" type="ORF">BV898_16369</name>
</gene>
<feature type="transmembrane region" description="Helical" evidence="9">
    <location>
        <begin position="268"/>
        <end position="290"/>
    </location>
</feature>
<evidence type="ECO:0000256" key="3">
    <source>
        <dbReference type="ARBA" id="ARBA00022989"/>
    </source>
</evidence>
<evidence type="ECO:0000313" key="11">
    <source>
        <dbReference type="EMBL" id="OWA51908.1"/>
    </source>
</evidence>
<evidence type="ECO:0000256" key="8">
    <source>
        <dbReference type="ARBA" id="ARBA00023305"/>
    </source>
</evidence>
<dbReference type="CDD" id="cd00637">
    <property type="entry name" value="7tm_classA_rhodopsin-like"/>
    <property type="match status" value="1"/>
</dbReference>
<evidence type="ECO:0000256" key="6">
    <source>
        <dbReference type="ARBA" id="ARBA00023170"/>
    </source>
</evidence>
<dbReference type="InterPro" id="IPR000276">
    <property type="entry name" value="GPCR_Rhodpsn"/>
</dbReference>
<dbReference type="GO" id="GO:0016020">
    <property type="term" value="C:membrane"/>
    <property type="evidence" value="ECO:0007669"/>
    <property type="project" value="UniProtKB-SubCell"/>
</dbReference>
<dbReference type="InterPro" id="IPR017452">
    <property type="entry name" value="GPCR_Rhodpsn_7TM"/>
</dbReference>
<keyword evidence="2 9" id="KW-0812">Transmembrane</keyword>
<keyword evidence="5 9" id="KW-0472">Membrane</keyword>
<keyword evidence="8" id="KW-0716">Sensory transduction</keyword>
<dbReference type="Proteomes" id="UP000192578">
    <property type="component" value="Unassembled WGS sequence"/>
</dbReference>
<dbReference type="OrthoDB" id="5959154at2759"/>
<evidence type="ECO:0000256" key="2">
    <source>
        <dbReference type="ARBA" id="ARBA00022692"/>
    </source>
</evidence>
<organism evidence="11 12">
    <name type="scientific">Hypsibius exemplaris</name>
    <name type="common">Freshwater tardigrade</name>
    <dbReference type="NCBI Taxonomy" id="2072580"/>
    <lineage>
        <taxon>Eukaryota</taxon>
        <taxon>Metazoa</taxon>
        <taxon>Ecdysozoa</taxon>
        <taxon>Tardigrada</taxon>
        <taxon>Eutardigrada</taxon>
        <taxon>Parachela</taxon>
        <taxon>Hypsibioidea</taxon>
        <taxon>Hypsibiidae</taxon>
        <taxon>Hypsibius</taxon>
    </lineage>
</organism>
<dbReference type="InterPro" id="IPR050125">
    <property type="entry name" value="GPCR_opsins"/>
</dbReference>
<keyword evidence="12" id="KW-1185">Reference proteome</keyword>
<feature type="domain" description="G-protein coupled receptors family 1 profile" evidence="10">
    <location>
        <begin position="53"/>
        <end position="321"/>
    </location>
</feature>
<keyword evidence="7" id="KW-0807">Transducer</keyword>
<reference evidence="12" key="1">
    <citation type="submission" date="2017-01" db="EMBL/GenBank/DDBJ databases">
        <title>Comparative genomics of anhydrobiosis in the tardigrade Hypsibius dujardini.</title>
        <authorList>
            <person name="Yoshida Y."/>
            <person name="Koutsovoulos G."/>
            <person name="Laetsch D."/>
            <person name="Stevens L."/>
            <person name="Kumar S."/>
            <person name="Horikawa D."/>
            <person name="Ishino K."/>
            <person name="Komine S."/>
            <person name="Tomita M."/>
            <person name="Blaxter M."/>
            <person name="Arakawa K."/>
        </authorList>
    </citation>
    <scope>NUCLEOTIDE SEQUENCE [LARGE SCALE GENOMIC DNA]</scope>
    <source>
        <strain evidence="12">Z151</strain>
    </source>
</reference>
<feature type="transmembrane region" description="Helical" evidence="9">
    <location>
        <begin position="37"/>
        <end position="59"/>
    </location>
</feature>
<keyword evidence="4" id="KW-0297">G-protein coupled receptor</keyword>
<keyword evidence="6" id="KW-0675">Receptor</keyword>
<dbReference type="PROSITE" id="PS50262">
    <property type="entry name" value="G_PROTEIN_RECEP_F1_2"/>
    <property type="match status" value="1"/>
</dbReference>
<protein>
    <recommendedName>
        <fullName evidence="10">G-protein coupled receptors family 1 profile domain-containing protein</fullName>
    </recommendedName>
</protein>
<evidence type="ECO:0000259" key="10">
    <source>
        <dbReference type="PROSITE" id="PS50262"/>
    </source>
</evidence>
<name>A0A9X6NFR3_HYPEX</name>